<dbReference type="Proteomes" id="UP000317315">
    <property type="component" value="Unassembled WGS sequence"/>
</dbReference>
<dbReference type="SUPFAM" id="SSF53098">
    <property type="entry name" value="Ribonuclease H-like"/>
    <property type="match status" value="1"/>
</dbReference>
<dbReference type="InterPro" id="IPR005227">
    <property type="entry name" value="YqgF"/>
</dbReference>
<dbReference type="HAMAP" id="MF_00651">
    <property type="entry name" value="Nuclease_YqgF"/>
    <property type="match status" value="1"/>
</dbReference>
<evidence type="ECO:0000313" key="8">
    <source>
        <dbReference type="Proteomes" id="UP000317315"/>
    </source>
</evidence>
<dbReference type="AlphaFoldDB" id="A0A521B5U4"/>
<dbReference type="InterPro" id="IPR006641">
    <property type="entry name" value="YqgF/RNaseH-like_dom"/>
</dbReference>
<dbReference type="Pfam" id="PF03652">
    <property type="entry name" value="RuvX"/>
    <property type="match status" value="1"/>
</dbReference>
<dbReference type="GO" id="GO:0005829">
    <property type="term" value="C:cytosol"/>
    <property type="evidence" value="ECO:0007669"/>
    <property type="project" value="TreeGrafter"/>
</dbReference>
<keyword evidence="8" id="KW-1185">Reference proteome</keyword>
<evidence type="ECO:0000313" key="7">
    <source>
        <dbReference type="EMBL" id="SMO42391.1"/>
    </source>
</evidence>
<organism evidence="7 8">
    <name type="scientific">Balnearium lithotrophicum</name>
    <dbReference type="NCBI Taxonomy" id="223788"/>
    <lineage>
        <taxon>Bacteria</taxon>
        <taxon>Pseudomonadati</taxon>
        <taxon>Aquificota</taxon>
        <taxon>Aquificia</taxon>
        <taxon>Desulfurobacteriales</taxon>
        <taxon>Desulfurobacteriaceae</taxon>
        <taxon>Balnearium</taxon>
    </lineage>
</organism>
<dbReference type="EC" id="3.1.-.-" evidence="5"/>
<comment type="function">
    <text evidence="5">Could be a nuclease involved in processing of the 5'-end of pre-16S rRNA.</text>
</comment>
<dbReference type="PANTHER" id="PTHR33317:SF4">
    <property type="entry name" value="POLYNUCLEOTIDYL TRANSFERASE, RIBONUCLEASE H-LIKE SUPERFAMILY PROTEIN"/>
    <property type="match status" value="1"/>
</dbReference>
<keyword evidence="2 5" id="KW-0690">Ribosome biogenesis</keyword>
<dbReference type="GO" id="GO:0016788">
    <property type="term" value="F:hydrolase activity, acting on ester bonds"/>
    <property type="evidence" value="ECO:0007669"/>
    <property type="project" value="UniProtKB-UniRule"/>
</dbReference>
<dbReference type="GO" id="GO:0004518">
    <property type="term" value="F:nuclease activity"/>
    <property type="evidence" value="ECO:0007669"/>
    <property type="project" value="UniProtKB-KW"/>
</dbReference>
<evidence type="ECO:0000256" key="5">
    <source>
        <dbReference type="HAMAP-Rule" id="MF_00651"/>
    </source>
</evidence>
<evidence type="ECO:0000259" key="6">
    <source>
        <dbReference type="SMART" id="SM00732"/>
    </source>
</evidence>
<feature type="domain" description="YqgF/RNase H-like" evidence="6">
    <location>
        <begin position="2"/>
        <end position="107"/>
    </location>
</feature>
<evidence type="ECO:0000256" key="2">
    <source>
        <dbReference type="ARBA" id="ARBA00022517"/>
    </source>
</evidence>
<dbReference type="GO" id="GO:0000967">
    <property type="term" value="P:rRNA 5'-end processing"/>
    <property type="evidence" value="ECO:0007669"/>
    <property type="project" value="UniProtKB-UniRule"/>
</dbReference>
<dbReference type="RefSeq" id="WP_246051292.1">
    <property type="nucleotide sequence ID" value="NZ_FXTM01000004.1"/>
</dbReference>
<gene>
    <name evidence="7" type="ORF">SAMN06269117_10416</name>
</gene>
<keyword evidence="1 5" id="KW-0963">Cytoplasm</keyword>
<comment type="similarity">
    <text evidence="5">Belongs to the YqgF HJR family.</text>
</comment>
<dbReference type="CDD" id="cd16964">
    <property type="entry name" value="YqgF"/>
    <property type="match status" value="1"/>
</dbReference>
<dbReference type="InterPro" id="IPR037027">
    <property type="entry name" value="YqgF/RNaseH-like_dom_sf"/>
</dbReference>
<dbReference type="InterPro" id="IPR012337">
    <property type="entry name" value="RNaseH-like_sf"/>
</dbReference>
<reference evidence="7 8" key="1">
    <citation type="submission" date="2017-05" db="EMBL/GenBank/DDBJ databases">
        <authorList>
            <person name="Varghese N."/>
            <person name="Submissions S."/>
        </authorList>
    </citation>
    <scope>NUCLEOTIDE SEQUENCE [LARGE SCALE GENOMIC DNA]</scope>
    <source>
        <strain evidence="7 8">DSM 16304</strain>
    </source>
</reference>
<comment type="subcellular location">
    <subcellularLocation>
        <location evidence="5">Cytoplasm</location>
    </subcellularLocation>
</comment>
<sequence length="145" mass="16976">MKRAMALDVGFKKIGVALSDPLMLTSYPYRVIFRRSNRETFEELLGIIEEKGVSDVVVGIPINREGKRTRIGEKIEKFVDKFKNFLSERGVRVRFHLFDESYSTLEAEELLRNLGKKREAVDDVAAALILREWLEERRNEKEEER</sequence>
<protein>
    <recommendedName>
        <fullName evidence="5">Putative pre-16S rRNA nuclease</fullName>
        <ecNumber evidence="5">3.1.-.-</ecNumber>
    </recommendedName>
</protein>
<dbReference type="NCBIfam" id="TIGR00250">
    <property type="entry name" value="RNAse_H_YqgF"/>
    <property type="match status" value="1"/>
</dbReference>
<dbReference type="PANTHER" id="PTHR33317">
    <property type="entry name" value="POLYNUCLEOTIDYL TRANSFERASE, RIBONUCLEASE H-LIKE SUPERFAMILY PROTEIN"/>
    <property type="match status" value="1"/>
</dbReference>
<keyword evidence="4 5" id="KW-0378">Hydrolase</keyword>
<keyword evidence="3 5" id="KW-0540">Nuclease</keyword>
<dbReference type="SMART" id="SM00732">
    <property type="entry name" value="YqgFc"/>
    <property type="match status" value="1"/>
</dbReference>
<dbReference type="Gene3D" id="3.30.420.140">
    <property type="entry name" value="YqgF/RNase H-like domain"/>
    <property type="match status" value="1"/>
</dbReference>
<evidence type="ECO:0000256" key="3">
    <source>
        <dbReference type="ARBA" id="ARBA00022722"/>
    </source>
</evidence>
<dbReference type="EMBL" id="FXTM01000004">
    <property type="protein sequence ID" value="SMO42391.1"/>
    <property type="molecule type" value="Genomic_DNA"/>
</dbReference>
<accession>A0A521B5U4</accession>
<evidence type="ECO:0000256" key="4">
    <source>
        <dbReference type="ARBA" id="ARBA00022801"/>
    </source>
</evidence>
<evidence type="ECO:0000256" key="1">
    <source>
        <dbReference type="ARBA" id="ARBA00022490"/>
    </source>
</evidence>
<name>A0A521B5U4_9BACT</name>
<proteinExistence type="inferred from homology"/>